<dbReference type="InterPro" id="IPR016193">
    <property type="entry name" value="Cytidine_deaminase-like"/>
</dbReference>
<gene>
    <name evidence="2" type="ORF">HPBE_LOCUS16504</name>
</gene>
<keyword evidence="3" id="KW-1185">Reference proteome</keyword>
<dbReference type="EMBL" id="UZAH01029455">
    <property type="protein sequence ID" value="VDP06151.1"/>
    <property type="molecule type" value="Genomic_DNA"/>
</dbReference>
<reference evidence="2 3" key="1">
    <citation type="submission" date="2018-11" db="EMBL/GenBank/DDBJ databases">
        <authorList>
            <consortium name="Pathogen Informatics"/>
        </authorList>
    </citation>
    <scope>NUCLEOTIDE SEQUENCE [LARGE SCALE GENOMIC DNA]</scope>
</reference>
<dbReference type="Gene3D" id="3.40.140.10">
    <property type="entry name" value="Cytidine Deaminase, domain 2"/>
    <property type="match status" value="1"/>
</dbReference>
<dbReference type="GO" id="GO:0003824">
    <property type="term" value="F:catalytic activity"/>
    <property type="evidence" value="ECO:0007669"/>
    <property type="project" value="InterPro"/>
</dbReference>
<organism evidence="3 4">
    <name type="scientific">Heligmosomoides polygyrus</name>
    <name type="common">Parasitic roundworm</name>
    <dbReference type="NCBI Taxonomy" id="6339"/>
    <lineage>
        <taxon>Eukaryota</taxon>
        <taxon>Metazoa</taxon>
        <taxon>Ecdysozoa</taxon>
        <taxon>Nematoda</taxon>
        <taxon>Chromadorea</taxon>
        <taxon>Rhabditida</taxon>
        <taxon>Rhabditina</taxon>
        <taxon>Rhabditomorpha</taxon>
        <taxon>Strongyloidea</taxon>
        <taxon>Heligmosomidae</taxon>
        <taxon>Heligmosomoides</taxon>
    </lineage>
</organism>
<name>A0A183G4P1_HELPZ</name>
<dbReference type="AlphaFoldDB" id="A0A183G4P1"/>
<dbReference type="PROSITE" id="PS51747">
    <property type="entry name" value="CYT_DCMP_DEAMINASES_2"/>
    <property type="match status" value="1"/>
</dbReference>
<dbReference type="Proteomes" id="UP000050761">
    <property type="component" value="Unassembled WGS sequence"/>
</dbReference>
<sequence>MEVPLSGRIIPIIAEDIRSEAVPLAEFYVARFEDKKKIGPFLKKVPLSHEEFDHLKRVDKQGRVLIQSAQKPLSSVVLEVLKELEMADSDAQAVPASRPLTSRQFDWAKQYWPTAFHPDKETESLLNGTFLSSDEKELVHYWSGQALRVGCIVVQNNEELTRGSRTERLLGHPVICMVQNLAKCNRSNDDYLATGCDVYLKDEPCAMCAMVRDFLSKISGYG</sequence>
<proteinExistence type="predicted"/>
<accession>A0A183G4P1</accession>
<evidence type="ECO:0000259" key="1">
    <source>
        <dbReference type="PROSITE" id="PS51747"/>
    </source>
</evidence>
<dbReference type="WBParaSite" id="HPBE_0001650401-mRNA-1">
    <property type="protein sequence ID" value="HPBE_0001650401-mRNA-1"/>
    <property type="gene ID" value="HPBE_0001650401"/>
</dbReference>
<evidence type="ECO:0000313" key="4">
    <source>
        <dbReference type="WBParaSite" id="HPBE_0001650401-mRNA-1"/>
    </source>
</evidence>
<dbReference type="SUPFAM" id="SSF53927">
    <property type="entry name" value="Cytidine deaminase-like"/>
    <property type="match status" value="1"/>
</dbReference>
<feature type="domain" description="CMP/dCMP-type deaminase" evidence="1">
    <location>
        <begin position="133"/>
        <end position="222"/>
    </location>
</feature>
<dbReference type="Pfam" id="PF00383">
    <property type="entry name" value="dCMP_cyt_deam_1"/>
    <property type="match status" value="1"/>
</dbReference>
<accession>A0A3P8A456</accession>
<dbReference type="OrthoDB" id="3180714at2759"/>
<dbReference type="InterPro" id="IPR002125">
    <property type="entry name" value="CMP_dCMP_dom"/>
</dbReference>
<evidence type="ECO:0000313" key="2">
    <source>
        <dbReference type="EMBL" id="VDP06151.1"/>
    </source>
</evidence>
<protein>
    <submittedName>
        <fullName evidence="4">CMP/dCMP-type deaminase domain-containing protein</fullName>
    </submittedName>
</protein>
<evidence type="ECO:0000313" key="3">
    <source>
        <dbReference type="Proteomes" id="UP000050761"/>
    </source>
</evidence>
<reference evidence="4" key="2">
    <citation type="submission" date="2019-09" db="UniProtKB">
        <authorList>
            <consortium name="WormBaseParasite"/>
        </authorList>
    </citation>
    <scope>IDENTIFICATION</scope>
</reference>